<evidence type="ECO:0000256" key="5">
    <source>
        <dbReference type="ARBA" id="ARBA00023136"/>
    </source>
</evidence>
<comment type="similarity">
    <text evidence="2">Belongs to the UPF0057 (PMP3) family.</text>
</comment>
<dbReference type="GO" id="GO:0016020">
    <property type="term" value="C:membrane"/>
    <property type="evidence" value="ECO:0007669"/>
    <property type="project" value="UniProtKB-SubCell"/>
</dbReference>
<evidence type="ECO:0000256" key="7">
    <source>
        <dbReference type="SAM" id="Phobius"/>
    </source>
</evidence>
<feature type="transmembrane region" description="Helical" evidence="7">
    <location>
        <begin position="54"/>
        <end position="72"/>
    </location>
</feature>
<keyword evidence="5 7" id="KW-0472">Membrane</keyword>
<evidence type="ECO:0000256" key="3">
    <source>
        <dbReference type="ARBA" id="ARBA00022692"/>
    </source>
</evidence>
<evidence type="ECO:0000256" key="4">
    <source>
        <dbReference type="ARBA" id="ARBA00022989"/>
    </source>
</evidence>
<protein>
    <recommendedName>
        <fullName evidence="10">Plasma membrane proteolipid 3</fullName>
    </recommendedName>
</protein>
<evidence type="ECO:0000256" key="2">
    <source>
        <dbReference type="ARBA" id="ARBA00009530"/>
    </source>
</evidence>
<dbReference type="EMBL" id="CATQJA010002614">
    <property type="protein sequence ID" value="CAJ0573161.1"/>
    <property type="molecule type" value="Genomic_DNA"/>
</dbReference>
<feature type="transmembrane region" description="Helical" evidence="7">
    <location>
        <begin position="78"/>
        <end position="102"/>
    </location>
</feature>
<keyword evidence="4 7" id="KW-1133">Transmembrane helix</keyword>
<accession>A0AA36FZX1</accession>
<comment type="subcellular location">
    <subcellularLocation>
        <location evidence="1">Membrane</location>
    </subcellularLocation>
</comment>
<dbReference type="InterPro" id="IPR000612">
    <property type="entry name" value="PMP3"/>
</dbReference>
<evidence type="ECO:0000256" key="1">
    <source>
        <dbReference type="ARBA" id="ARBA00004370"/>
    </source>
</evidence>
<sequence>MASMSSVKPISVQPGGLKRSEAKTDLKADPETDTLPAPDEPLTCLPNRRPAPRLASMFVLFFPPAAVYLGLGSYDVNVLINAALTLCGWVPGVAHALMVVCLRADQLFDPSGGVAELSATTGTSGTAGKSGGSRGYSTSK</sequence>
<name>A0AA36FZX1_9BILA</name>
<feature type="compositionally biased region" description="Basic and acidic residues" evidence="6">
    <location>
        <begin position="18"/>
        <end position="30"/>
    </location>
</feature>
<feature type="region of interest" description="Disordered" evidence="6">
    <location>
        <begin position="118"/>
        <end position="140"/>
    </location>
</feature>
<evidence type="ECO:0000313" key="8">
    <source>
        <dbReference type="EMBL" id="CAJ0573161.1"/>
    </source>
</evidence>
<proteinExistence type="inferred from homology"/>
<dbReference type="AlphaFoldDB" id="A0AA36FZX1"/>
<keyword evidence="3 7" id="KW-0812">Transmembrane</keyword>
<feature type="non-terminal residue" evidence="8">
    <location>
        <position position="1"/>
    </location>
</feature>
<evidence type="ECO:0008006" key="10">
    <source>
        <dbReference type="Google" id="ProtNLM"/>
    </source>
</evidence>
<keyword evidence="9" id="KW-1185">Reference proteome</keyword>
<feature type="region of interest" description="Disordered" evidence="6">
    <location>
        <begin position="1"/>
        <end position="46"/>
    </location>
</feature>
<organism evidence="8 9">
    <name type="scientific">Mesorhabditis spiculigera</name>
    <dbReference type="NCBI Taxonomy" id="96644"/>
    <lineage>
        <taxon>Eukaryota</taxon>
        <taxon>Metazoa</taxon>
        <taxon>Ecdysozoa</taxon>
        <taxon>Nematoda</taxon>
        <taxon>Chromadorea</taxon>
        <taxon>Rhabditida</taxon>
        <taxon>Rhabditina</taxon>
        <taxon>Rhabditomorpha</taxon>
        <taxon>Rhabditoidea</taxon>
        <taxon>Rhabditidae</taxon>
        <taxon>Mesorhabditinae</taxon>
        <taxon>Mesorhabditis</taxon>
    </lineage>
</organism>
<dbReference type="Pfam" id="PF01679">
    <property type="entry name" value="Pmp3"/>
    <property type="match status" value="1"/>
</dbReference>
<comment type="caution">
    <text evidence="8">The sequence shown here is derived from an EMBL/GenBank/DDBJ whole genome shotgun (WGS) entry which is preliminary data.</text>
</comment>
<evidence type="ECO:0000313" key="9">
    <source>
        <dbReference type="Proteomes" id="UP001177023"/>
    </source>
</evidence>
<dbReference type="Proteomes" id="UP001177023">
    <property type="component" value="Unassembled WGS sequence"/>
</dbReference>
<reference evidence="8" key="1">
    <citation type="submission" date="2023-06" db="EMBL/GenBank/DDBJ databases">
        <authorList>
            <person name="Delattre M."/>
        </authorList>
    </citation>
    <scope>NUCLEOTIDE SEQUENCE</scope>
    <source>
        <strain evidence="8">AF72</strain>
    </source>
</reference>
<evidence type="ECO:0000256" key="6">
    <source>
        <dbReference type="SAM" id="MobiDB-lite"/>
    </source>
</evidence>
<gene>
    <name evidence="8" type="ORF">MSPICULIGERA_LOCUS11529</name>
</gene>
<feature type="compositionally biased region" description="Low complexity" evidence="6">
    <location>
        <begin position="118"/>
        <end position="127"/>
    </location>
</feature>